<feature type="non-terminal residue" evidence="2">
    <location>
        <position position="113"/>
    </location>
</feature>
<evidence type="ECO:0000256" key="1">
    <source>
        <dbReference type="SAM" id="MobiDB-lite"/>
    </source>
</evidence>
<feature type="region of interest" description="Disordered" evidence="1">
    <location>
        <begin position="1"/>
        <end position="50"/>
    </location>
</feature>
<feature type="non-terminal residue" evidence="2">
    <location>
        <position position="1"/>
    </location>
</feature>
<dbReference type="Proteomes" id="UP000824469">
    <property type="component" value="Unassembled WGS sequence"/>
</dbReference>
<name>A0AA38KMM5_TAXCH</name>
<organism evidence="2 3">
    <name type="scientific">Taxus chinensis</name>
    <name type="common">Chinese yew</name>
    <name type="synonym">Taxus wallichiana var. chinensis</name>
    <dbReference type="NCBI Taxonomy" id="29808"/>
    <lineage>
        <taxon>Eukaryota</taxon>
        <taxon>Viridiplantae</taxon>
        <taxon>Streptophyta</taxon>
        <taxon>Embryophyta</taxon>
        <taxon>Tracheophyta</taxon>
        <taxon>Spermatophyta</taxon>
        <taxon>Pinopsida</taxon>
        <taxon>Pinidae</taxon>
        <taxon>Conifers II</taxon>
        <taxon>Cupressales</taxon>
        <taxon>Taxaceae</taxon>
        <taxon>Taxus</taxon>
    </lineage>
</organism>
<reference evidence="2 3" key="1">
    <citation type="journal article" date="2021" name="Nat. Plants">
        <title>The Taxus genome provides insights into paclitaxel biosynthesis.</title>
        <authorList>
            <person name="Xiong X."/>
            <person name="Gou J."/>
            <person name="Liao Q."/>
            <person name="Li Y."/>
            <person name="Zhou Q."/>
            <person name="Bi G."/>
            <person name="Li C."/>
            <person name="Du R."/>
            <person name="Wang X."/>
            <person name="Sun T."/>
            <person name="Guo L."/>
            <person name="Liang H."/>
            <person name="Lu P."/>
            <person name="Wu Y."/>
            <person name="Zhang Z."/>
            <person name="Ro D.K."/>
            <person name="Shang Y."/>
            <person name="Huang S."/>
            <person name="Yan J."/>
        </authorList>
    </citation>
    <scope>NUCLEOTIDE SEQUENCE [LARGE SCALE GENOMIC DNA]</scope>
    <source>
        <strain evidence="2">Ta-2019</strain>
    </source>
</reference>
<protein>
    <submittedName>
        <fullName evidence="2">Uncharacterized protein</fullName>
    </submittedName>
</protein>
<dbReference type="AlphaFoldDB" id="A0AA38KMM5"/>
<gene>
    <name evidence="2" type="ORF">KI387_036569</name>
</gene>
<accession>A0AA38KMM5</accession>
<proteinExistence type="predicted"/>
<keyword evidence="3" id="KW-1185">Reference proteome</keyword>
<dbReference type="EMBL" id="JAHRHJ020000007">
    <property type="protein sequence ID" value="KAH9308658.1"/>
    <property type="molecule type" value="Genomic_DNA"/>
</dbReference>
<feature type="compositionally biased region" description="Acidic residues" evidence="1">
    <location>
        <begin position="10"/>
        <end position="21"/>
    </location>
</feature>
<comment type="caution">
    <text evidence="2">The sequence shown here is derived from an EMBL/GenBank/DDBJ whole genome shotgun (WGS) entry which is preliminary data.</text>
</comment>
<evidence type="ECO:0000313" key="3">
    <source>
        <dbReference type="Proteomes" id="UP000824469"/>
    </source>
</evidence>
<evidence type="ECO:0000313" key="2">
    <source>
        <dbReference type="EMBL" id="KAH9308658.1"/>
    </source>
</evidence>
<sequence length="113" mass="12468">IGVAPSHSWEDDERIELDSDSEEKVGENIEGELGRDEDEGVGPSKGTDTQEILRVVREEASVERETLVSEETFGGDDESMMRQHHAFGFGKDPAQLASPTIAATDPIWMLRDP</sequence>